<evidence type="ECO:0000259" key="8">
    <source>
        <dbReference type="PROSITE" id="PS51202"/>
    </source>
</evidence>
<feature type="domain" description="RCK C-terminal" evidence="8">
    <location>
        <begin position="365"/>
        <end position="447"/>
    </location>
</feature>
<dbReference type="Pfam" id="PF02080">
    <property type="entry name" value="TrkA_C"/>
    <property type="match status" value="2"/>
</dbReference>
<dbReference type="InterPro" id="IPR036721">
    <property type="entry name" value="RCK_C_sf"/>
</dbReference>
<keyword evidence="3" id="KW-0633">Potassium transport</keyword>
<dbReference type="SUPFAM" id="SSF51735">
    <property type="entry name" value="NAD(P)-binding Rossmann-fold domains"/>
    <property type="match status" value="2"/>
</dbReference>
<evidence type="ECO:0000256" key="1">
    <source>
        <dbReference type="ARBA" id="ARBA00017378"/>
    </source>
</evidence>
<keyword evidence="2" id="KW-0813">Transport</keyword>
<name>A0A1I3U952_9BACT</name>
<dbReference type="Gene3D" id="3.40.50.720">
    <property type="entry name" value="NAD(P)-binding Rossmann-like Domain"/>
    <property type="match status" value="2"/>
</dbReference>
<dbReference type="GO" id="GO:0015079">
    <property type="term" value="F:potassium ion transmembrane transporter activity"/>
    <property type="evidence" value="ECO:0007669"/>
    <property type="project" value="InterPro"/>
</dbReference>
<dbReference type="PANTHER" id="PTHR43833">
    <property type="entry name" value="POTASSIUM CHANNEL PROTEIN 2-RELATED-RELATED"/>
    <property type="match status" value="1"/>
</dbReference>
<dbReference type="EMBL" id="FORX01000007">
    <property type="protein sequence ID" value="SFJ79243.1"/>
    <property type="molecule type" value="Genomic_DNA"/>
</dbReference>
<reference evidence="10" key="1">
    <citation type="submission" date="2016-10" db="EMBL/GenBank/DDBJ databases">
        <authorList>
            <person name="Varghese N."/>
            <person name="Submissions S."/>
        </authorList>
    </citation>
    <scope>NUCLEOTIDE SEQUENCE [LARGE SCALE GENOMIC DNA]</scope>
    <source>
        <strain evidence="10">DSM 5918</strain>
    </source>
</reference>
<keyword evidence="5" id="KW-0520">NAD</keyword>
<dbReference type="AlphaFoldDB" id="A0A1I3U952"/>
<evidence type="ECO:0000313" key="10">
    <source>
        <dbReference type="Proteomes" id="UP000198635"/>
    </source>
</evidence>
<dbReference type="NCBIfam" id="NF007032">
    <property type="entry name" value="PRK09496.1-4"/>
    <property type="match status" value="1"/>
</dbReference>
<feature type="domain" description="RCK N-terminal" evidence="7">
    <location>
        <begin position="230"/>
        <end position="347"/>
    </location>
</feature>
<keyword evidence="4" id="KW-0630">Potassium</keyword>
<keyword evidence="6" id="KW-0406">Ion transport</keyword>
<protein>
    <recommendedName>
        <fullName evidence="1">Trk system potassium uptake protein TrkA</fullName>
    </recommendedName>
</protein>
<dbReference type="Pfam" id="PF02254">
    <property type="entry name" value="TrkA_N"/>
    <property type="match status" value="2"/>
</dbReference>
<keyword evidence="10" id="KW-1185">Reference proteome</keyword>
<dbReference type="NCBIfam" id="NF007039">
    <property type="entry name" value="PRK09496.3-2"/>
    <property type="match status" value="1"/>
</dbReference>
<dbReference type="RefSeq" id="WP_092374275.1">
    <property type="nucleotide sequence ID" value="NZ_FORX01000007.1"/>
</dbReference>
<dbReference type="NCBIfam" id="NF007031">
    <property type="entry name" value="PRK09496.1-2"/>
    <property type="match status" value="1"/>
</dbReference>
<evidence type="ECO:0000256" key="2">
    <source>
        <dbReference type="ARBA" id="ARBA00022448"/>
    </source>
</evidence>
<feature type="domain" description="RCK N-terminal" evidence="7">
    <location>
        <begin position="1"/>
        <end position="121"/>
    </location>
</feature>
<dbReference type="NCBIfam" id="NF007041">
    <property type="entry name" value="PRK09496.3-4"/>
    <property type="match status" value="1"/>
</dbReference>
<dbReference type="SUPFAM" id="SSF116726">
    <property type="entry name" value="TrkA C-terminal domain-like"/>
    <property type="match status" value="2"/>
</dbReference>
<accession>A0A1I3U952</accession>
<evidence type="ECO:0000313" key="9">
    <source>
        <dbReference type="EMBL" id="SFJ79243.1"/>
    </source>
</evidence>
<dbReference type="InterPro" id="IPR006037">
    <property type="entry name" value="RCK_C"/>
</dbReference>
<evidence type="ECO:0000256" key="5">
    <source>
        <dbReference type="ARBA" id="ARBA00023027"/>
    </source>
</evidence>
<evidence type="ECO:0000259" key="7">
    <source>
        <dbReference type="PROSITE" id="PS51201"/>
    </source>
</evidence>
<proteinExistence type="predicted"/>
<dbReference type="Gene3D" id="3.30.70.1450">
    <property type="entry name" value="Regulator of K+ conductance, C-terminal domain"/>
    <property type="match status" value="2"/>
</dbReference>
<dbReference type="PROSITE" id="PS51202">
    <property type="entry name" value="RCK_C"/>
    <property type="match status" value="2"/>
</dbReference>
<dbReference type="GO" id="GO:0005886">
    <property type="term" value="C:plasma membrane"/>
    <property type="evidence" value="ECO:0007669"/>
    <property type="project" value="InterPro"/>
</dbReference>
<dbReference type="STRING" id="52560.SAMN04488082_10766"/>
<sequence length="452" mass="48321">MKAIIVGAGEVGFHIAKRLASENKDVVVIDRNPAVLQRILEHMDVQVLEGSGCSPLVLGEAGITKADMLLAVTDSDEINLMACTFANMLAPGLTKLARIRNDEYTAYGQQLAKGIGIGIIINPEVEVVRTIEHMLRAPGAVDICDLADGRIKIVGTWITSGNPMAGTSLVDLRRKAGDMQLIVAAIVRDDKVIVPTGSDEILDGDLVYFVCEDSQLQSVFSFLGNRSGKKSSVLIIGGGNIGLRLARALEKKPVHVKLMDKDPERCAVLAGELDRTVVLVGDGTDQEALLEENIGAMDVAVTMTGNEESNILASLLAKKLGTPMAITRLNKIEYMPLVRAIGLEHIVSPRLSAVNSIFKHVRKGGVLSAVAIKDGAEALEALVGPESDLVGRALKDLAFPKGVLVLCIMRADTVLIPSGFDVIQRGDRLFILSLTESIPGVERMLSRGQEQG</sequence>
<dbReference type="PRINTS" id="PR00335">
    <property type="entry name" value="KUPTAKETRKA"/>
</dbReference>
<dbReference type="OrthoDB" id="9775180at2"/>
<dbReference type="PANTHER" id="PTHR43833:SF5">
    <property type="entry name" value="TRK SYSTEM POTASSIUM UPTAKE PROTEIN TRKA"/>
    <property type="match status" value="1"/>
</dbReference>
<dbReference type="InterPro" id="IPR036291">
    <property type="entry name" value="NAD(P)-bd_dom_sf"/>
</dbReference>
<evidence type="ECO:0000256" key="3">
    <source>
        <dbReference type="ARBA" id="ARBA00022538"/>
    </source>
</evidence>
<gene>
    <name evidence="9" type="ORF">SAMN04488082_10766</name>
</gene>
<dbReference type="Proteomes" id="UP000198635">
    <property type="component" value="Unassembled WGS sequence"/>
</dbReference>
<dbReference type="InterPro" id="IPR006036">
    <property type="entry name" value="K_uptake_TrkA"/>
</dbReference>
<organism evidence="9 10">
    <name type="scientific">Desulfomicrobium apsheronum</name>
    <dbReference type="NCBI Taxonomy" id="52560"/>
    <lineage>
        <taxon>Bacteria</taxon>
        <taxon>Pseudomonadati</taxon>
        <taxon>Thermodesulfobacteriota</taxon>
        <taxon>Desulfovibrionia</taxon>
        <taxon>Desulfovibrionales</taxon>
        <taxon>Desulfomicrobiaceae</taxon>
        <taxon>Desulfomicrobium</taxon>
    </lineage>
</organism>
<dbReference type="InterPro" id="IPR003148">
    <property type="entry name" value="RCK_N"/>
</dbReference>
<feature type="domain" description="RCK C-terminal" evidence="8">
    <location>
        <begin position="141"/>
        <end position="225"/>
    </location>
</feature>
<evidence type="ECO:0000256" key="6">
    <source>
        <dbReference type="ARBA" id="ARBA00023065"/>
    </source>
</evidence>
<dbReference type="InterPro" id="IPR050721">
    <property type="entry name" value="Trk_Ktr_HKT_K-transport"/>
</dbReference>
<dbReference type="PROSITE" id="PS51201">
    <property type="entry name" value="RCK_N"/>
    <property type="match status" value="2"/>
</dbReference>
<evidence type="ECO:0000256" key="4">
    <source>
        <dbReference type="ARBA" id="ARBA00022958"/>
    </source>
</evidence>